<dbReference type="Proteomes" id="UP000044071">
    <property type="component" value="Unassembled WGS sequence"/>
</dbReference>
<evidence type="ECO:0000313" key="1">
    <source>
        <dbReference type="EMBL" id="CDZ78677.1"/>
    </source>
</evidence>
<dbReference type="EMBL" id="CCSB01000003">
    <property type="protein sequence ID" value="CDZ78677.1"/>
    <property type="molecule type" value="Genomic_DNA"/>
</dbReference>
<gene>
    <name evidence="1" type="ORF">BN59_02989</name>
</gene>
<protein>
    <submittedName>
        <fullName evidence="1">Uncharacterized protein</fullName>
    </submittedName>
</protein>
<dbReference type="RefSeq" id="WP_044011794.1">
    <property type="nucleotide sequence ID" value="NZ_CCVW01000003.1"/>
</dbReference>
<sequence>MHSIFDLDDLEFLRTNGLGLRHVELAKGLDEQQNGSDRGDAVSLANYGLNEKYSSFRHLVTDENCITLQKEIENFIFQSFKCFHRSSYRYQDAAFHLMSRGDEARIPYDFGSTYPLGKCGTRAFTADQIVFSIFTDSYQNEDIAHATEQVFLEFKNKFRQLKIQKIQTWLAQIQQSEATGAKRLAALLVRLIDIYSENSYLVQPVYKKLELLLKQEDYPLASIEELEAILQTVGAEKKGELTLIYTYKEECWDAMDEYTLKEKLLHYVRNQNLEKVKICLSRLEPSSFATLDWPMGCPLQVAASFSSIDILEAVYGFYPQRYDLLVQNENLATPIFFAFRAGEFKNTDFLLSQRPMLIRDLSCSRQHIFSNPPEQFTENYFQTLDHLLQQGATVGNELSGLFENPFAICVRQVGFSGCEPTRFFSRFLPLTDYHSKYWGLLSCANELYFLCDHSTTQLLNDSPYVEIFLGLQSVIFASLTEEECRQINELVRKGIYSGNARERLLNDLAGLPGAENKRKVQLCFNTEIKQVEEPNYQTANPYRWSCLKPNPLRTEEVADYDDLSESGMTLPACSIF</sequence>
<proteinExistence type="predicted"/>
<keyword evidence="2" id="KW-1185">Reference proteome</keyword>
<evidence type="ECO:0000313" key="2">
    <source>
        <dbReference type="Proteomes" id="UP000044071"/>
    </source>
</evidence>
<accession>A0A078L081</accession>
<dbReference type="STRING" id="1034943.BN59_02989"/>
<dbReference type="OrthoDB" id="5657173at2"/>
<dbReference type="AlphaFoldDB" id="A0A078L081"/>
<organism evidence="1 2">
    <name type="scientific">Legionella massiliensis</name>
    <dbReference type="NCBI Taxonomy" id="1034943"/>
    <lineage>
        <taxon>Bacteria</taxon>
        <taxon>Pseudomonadati</taxon>
        <taxon>Pseudomonadota</taxon>
        <taxon>Gammaproteobacteria</taxon>
        <taxon>Legionellales</taxon>
        <taxon>Legionellaceae</taxon>
        <taxon>Legionella</taxon>
    </lineage>
</organism>
<name>A0A078L081_9GAMM</name>
<reference evidence="1 2" key="1">
    <citation type="submission" date="2014-06" db="EMBL/GenBank/DDBJ databases">
        <authorList>
            <person name="Urmite Genomes Urmite Genomes"/>
        </authorList>
    </citation>
    <scope>NUCLEOTIDE SEQUENCE [LARGE SCALE GENOMIC DNA]</scope>
</reference>